<dbReference type="InterPro" id="IPR029016">
    <property type="entry name" value="GAF-like_dom_sf"/>
</dbReference>
<dbReference type="SUPFAM" id="SSF55781">
    <property type="entry name" value="GAF domain-like"/>
    <property type="match status" value="1"/>
</dbReference>
<reference evidence="6 7" key="1">
    <citation type="journal article" date="2019" name="Int. J. Syst. Evol. Microbiol.">
        <title>The Global Catalogue of Microorganisms (GCM) 10K type strain sequencing project: providing services to taxonomists for standard genome sequencing and annotation.</title>
        <authorList>
            <consortium name="The Broad Institute Genomics Platform"/>
            <consortium name="The Broad Institute Genome Sequencing Center for Infectious Disease"/>
            <person name="Wu L."/>
            <person name="Ma J."/>
        </authorList>
    </citation>
    <scope>NUCLEOTIDE SEQUENCE [LARGE SCALE GENOMIC DNA]</scope>
    <source>
        <strain evidence="6 7">JCM 11896</strain>
    </source>
</reference>
<comment type="caution">
    <text evidence="6">The sequence shown here is derived from an EMBL/GenBank/DDBJ whole genome shotgun (WGS) entry which is preliminary data.</text>
</comment>
<evidence type="ECO:0000256" key="2">
    <source>
        <dbReference type="ARBA" id="ARBA00023125"/>
    </source>
</evidence>
<dbReference type="Gene3D" id="1.10.10.10">
    <property type="entry name" value="Winged helix-like DNA-binding domain superfamily/Winged helix DNA-binding domain"/>
    <property type="match status" value="1"/>
</dbReference>
<dbReference type="InterPro" id="IPR005471">
    <property type="entry name" value="Tscrpt_reg_IclR_N"/>
</dbReference>
<evidence type="ECO:0000259" key="5">
    <source>
        <dbReference type="PROSITE" id="PS51078"/>
    </source>
</evidence>
<feature type="domain" description="HTH iclR-type" evidence="4">
    <location>
        <begin position="8"/>
        <end position="69"/>
    </location>
</feature>
<proteinExistence type="predicted"/>
<dbReference type="PROSITE" id="PS51077">
    <property type="entry name" value="HTH_ICLR"/>
    <property type="match status" value="1"/>
</dbReference>
<dbReference type="InterPro" id="IPR050707">
    <property type="entry name" value="HTH_MetabolicPath_Reg"/>
</dbReference>
<keyword evidence="3" id="KW-0804">Transcription</keyword>
<evidence type="ECO:0000256" key="1">
    <source>
        <dbReference type="ARBA" id="ARBA00023015"/>
    </source>
</evidence>
<dbReference type="SUPFAM" id="SSF46785">
    <property type="entry name" value="Winged helix' DNA-binding domain"/>
    <property type="match status" value="1"/>
</dbReference>
<dbReference type="RefSeq" id="WP_344030049.1">
    <property type="nucleotide sequence ID" value="NZ_BAAAJK010000059.1"/>
</dbReference>
<evidence type="ECO:0000313" key="6">
    <source>
        <dbReference type="EMBL" id="GAA1402939.1"/>
    </source>
</evidence>
<sequence length="257" mass="27246">MSRAATGESSLARAVRVIAAFTPDEPELRVSEIARRSGLHVATASRLVAELVTHGLLERGPHREVRVGVRLWELAARASPTMSLRDAALPYLEDVHAVVGQHTQLGVLDGTDVLFVERLSARDAIINYSRIAGRIPLHLSSSGQVLLAHAPRELQARILAGPLERYTPHSVGTPEALREALAAVRRTGYAVLPGHLHPDAAGVAVPVRGALNEVVAALSVIVPNDGRAHGHVPVLLAAARGIGRTLSAGRAPADRDQ</sequence>
<feature type="domain" description="IclR-ED" evidence="5">
    <location>
        <begin position="70"/>
        <end position="248"/>
    </location>
</feature>
<keyword evidence="2" id="KW-0238">DNA-binding</keyword>
<gene>
    <name evidence="6" type="ORF">GCM10009613_63430</name>
</gene>
<protein>
    <submittedName>
        <fullName evidence="6">IclR family transcriptional regulator</fullName>
    </submittedName>
</protein>
<evidence type="ECO:0000259" key="4">
    <source>
        <dbReference type="PROSITE" id="PS51077"/>
    </source>
</evidence>
<dbReference type="PANTHER" id="PTHR30136">
    <property type="entry name" value="HELIX-TURN-HELIX TRANSCRIPTIONAL REGULATOR, ICLR FAMILY"/>
    <property type="match status" value="1"/>
</dbReference>
<dbReference type="Pfam" id="PF01614">
    <property type="entry name" value="IclR_C"/>
    <property type="match status" value="1"/>
</dbReference>
<dbReference type="InterPro" id="IPR036390">
    <property type="entry name" value="WH_DNA-bd_sf"/>
</dbReference>
<dbReference type="SMART" id="SM00346">
    <property type="entry name" value="HTH_ICLR"/>
    <property type="match status" value="1"/>
</dbReference>
<dbReference type="Pfam" id="PF09339">
    <property type="entry name" value="HTH_IclR"/>
    <property type="match status" value="1"/>
</dbReference>
<dbReference type="InterPro" id="IPR014757">
    <property type="entry name" value="Tscrpt_reg_IclR_C"/>
</dbReference>
<evidence type="ECO:0000313" key="7">
    <source>
        <dbReference type="Proteomes" id="UP001501414"/>
    </source>
</evidence>
<dbReference type="PROSITE" id="PS51078">
    <property type="entry name" value="ICLR_ED"/>
    <property type="match status" value="1"/>
</dbReference>
<accession>A0ABN1YB24</accession>
<organism evidence="6 7">
    <name type="scientific">Pseudonocardia kongjuensis</name>
    <dbReference type="NCBI Taxonomy" id="102227"/>
    <lineage>
        <taxon>Bacteria</taxon>
        <taxon>Bacillati</taxon>
        <taxon>Actinomycetota</taxon>
        <taxon>Actinomycetes</taxon>
        <taxon>Pseudonocardiales</taxon>
        <taxon>Pseudonocardiaceae</taxon>
        <taxon>Pseudonocardia</taxon>
    </lineage>
</organism>
<dbReference type="PANTHER" id="PTHR30136:SF24">
    <property type="entry name" value="HTH-TYPE TRANSCRIPTIONAL REPRESSOR ALLR"/>
    <property type="match status" value="1"/>
</dbReference>
<name>A0ABN1YB24_9PSEU</name>
<dbReference type="Proteomes" id="UP001501414">
    <property type="component" value="Unassembled WGS sequence"/>
</dbReference>
<keyword evidence="7" id="KW-1185">Reference proteome</keyword>
<dbReference type="EMBL" id="BAAAJK010000059">
    <property type="protein sequence ID" value="GAA1402939.1"/>
    <property type="molecule type" value="Genomic_DNA"/>
</dbReference>
<dbReference type="InterPro" id="IPR036388">
    <property type="entry name" value="WH-like_DNA-bd_sf"/>
</dbReference>
<dbReference type="Gene3D" id="3.30.450.40">
    <property type="match status" value="1"/>
</dbReference>
<evidence type="ECO:0000256" key="3">
    <source>
        <dbReference type="ARBA" id="ARBA00023163"/>
    </source>
</evidence>
<keyword evidence="1" id="KW-0805">Transcription regulation</keyword>